<evidence type="ECO:0000313" key="4">
    <source>
        <dbReference type="Proteomes" id="UP001162734"/>
    </source>
</evidence>
<sequence length="189" mass="20444">MNPRGRTDLSTFDNRWYDPGRPLAVRVLWLAAHRAFLQTAFPWPSRLKSALLRAFGARVGEGVVIKPRVTVKYPWNLSLGDHTWVGEGVWLDSLGRIEIGADVCLSQGVMVETGNHDWSKPSFDLVVKGVTVEDGAWAAVRSLLLPGSRLASHAVLGAGGVLSGDTEAYGVYAGNPAAKQKERRIGSAP</sequence>
<evidence type="ECO:0000256" key="2">
    <source>
        <dbReference type="ARBA" id="ARBA00022679"/>
    </source>
</evidence>
<dbReference type="PANTHER" id="PTHR23416:SF23">
    <property type="entry name" value="ACETYLTRANSFERASE C18B11.09C-RELATED"/>
    <property type="match status" value="1"/>
</dbReference>
<dbReference type="InterPro" id="IPR051159">
    <property type="entry name" value="Hexapeptide_acetyltransf"/>
</dbReference>
<accession>A0ABM7XCP5</accession>
<reference evidence="4" key="1">
    <citation type="journal article" date="2022" name="Int. J. Syst. Evol. Microbiol.">
        <title>Anaeromyxobacter oryzae sp. nov., Anaeromyxobacter diazotrophicus sp. nov. and Anaeromyxobacter paludicola sp. nov., isolated from paddy soils.</title>
        <authorList>
            <person name="Itoh H."/>
            <person name="Xu Z."/>
            <person name="Mise K."/>
            <person name="Masuda Y."/>
            <person name="Ushijima N."/>
            <person name="Hayakawa C."/>
            <person name="Shiratori Y."/>
            <person name="Senoo K."/>
        </authorList>
    </citation>
    <scope>NUCLEOTIDE SEQUENCE [LARGE SCALE GENOMIC DNA]</scope>
    <source>
        <strain evidence="4">Red630</strain>
    </source>
</reference>
<dbReference type="RefSeq" id="WP_248341911.1">
    <property type="nucleotide sequence ID" value="NZ_AP025592.1"/>
</dbReference>
<dbReference type="NCBIfam" id="NF007797">
    <property type="entry name" value="PRK10502.1"/>
    <property type="match status" value="1"/>
</dbReference>
<keyword evidence="2" id="KW-0808">Transferase</keyword>
<dbReference type="Proteomes" id="UP001162734">
    <property type="component" value="Chromosome"/>
</dbReference>
<dbReference type="SUPFAM" id="SSF51161">
    <property type="entry name" value="Trimeric LpxA-like enzymes"/>
    <property type="match status" value="1"/>
</dbReference>
<dbReference type="Gene3D" id="2.160.10.10">
    <property type="entry name" value="Hexapeptide repeat proteins"/>
    <property type="match status" value="1"/>
</dbReference>
<name>A0ABM7XCP5_9BACT</name>
<protein>
    <submittedName>
        <fullName evidence="3">Colanic acid biosynthesis acetyltransferase WcaF</fullName>
    </submittedName>
</protein>
<evidence type="ECO:0000313" key="3">
    <source>
        <dbReference type="EMBL" id="BDG09636.1"/>
    </source>
</evidence>
<dbReference type="CDD" id="cd05825">
    <property type="entry name" value="LbH_wcaF_like"/>
    <property type="match status" value="1"/>
</dbReference>
<dbReference type="InterPro" id="IPR011004">
    <property type="entry name" value="Trimer_LpxA-like_sf"/>
</dbReference>
<proteinExistence type="inferred from homology"/>
<organism evidence="3 4">
    <name type="scientific">Anaeromyxobacter paludicola</name>
    <dbReference type="NCBI Taxonomy" id="2918171"/>
    <lineage>
        <taxon>Bacteria</taxon>
        <taxon>Pseudomonadati</taxon>
        <taxon>Myxococcota</taxon>
        <taxon>Myxococcia</taxon>
        <taxon>Myxococcales</taxon>
        <taxon>Cystobacterineae</taxon>
        <taxon>Anaeromyxobacteraceae</taxon>
        <taxon>Anaeromyxobacter</taxon>
    </lineage>
</organism>
<dbReference type="PANTHER" id="PTHR23416">
    <property type="entry name" value="SIALIC ACID SYNTHASE-RELATED"/>
    <property type="match status" value="1"/>
</dbReference>
<evidence type="ECO:0000256" key="1">
    <source>
        <dbReference type="ARBA" id="ARBA00007274"/>
    </source>
</evidence>
<gene>
    <name evidence="3" type="ORF">AMPC_27490</name>
</gene>
<comment type="similarity">
    <text evidence="1">Belongs to the transferase hexapeptide repeat family.</text>
</comment>
<dbReference type="EMBL" id="AP025592">
    <property type="protein sequence ID" value="BDG09636.1"/>
    <property type="molecule type" value="Genomic_DNA"/>
</dbReference>
<keyword evidence="4" id="KW-1185">Reference proteome</keyword>